<dbReference type="Pfam" id="PF07679">
    <property type="entry name" value="I-set"/>
    <property type="match status" value="1"/>
</dbReference>
<evidence type="ECO:0000313" key="15">
    <source>
        <dbReference type="Proteomes" id="UP000663860"/>
    </source>
</evidence>
<dbReference type="PROSITE" id="PS01209">
    <property type="entry name" value="LDLRA_1"/>
    <property type="match status" value="2"/>
</dbReference>
<dbReference type="SMART" id="SM00181">
    <property type="entry name" value="EGF"/>
    <property type="match status" value="2"/>
</dbReference>
<evidence type="ECO:0000313" key="14">
    <source>
        <dbReference type="EMBL" id="CAF1328426.1"/>
    </source>
</evidence>
<feature type="domain" description="Laminin EGF-like" evidence="12">
    <location>
        <begin position="188"/>
        <end position="236"/>
    </location>
</feature>
<evidence type="ECO:0000256" key="9">
    <source>
        <dbReference type="PROSITE-ProRule" id="PRU00124"/>
    </source>
</evidence>
<name>A0A815FMX8_9BILA</name>
<feature type="domain" description="Ig-like" evidence="13">
    <location>
        <begin position="585"/>
        <end position="689"/>
    </location>
</feature>
<dbReference type="PROSITE" id="PS50027">
    <property type="entry name" value="EGF_LAM_2"/>
    <property type="match status" value="1"/>
</dbReference>
<dbReference type="Gene3D" id="4.10.400.10">
    <property type="entry name" value="Low-density Lipoprotein Receptor"/>
    <property type="match status" value="3"/>
</dbReference>
<dbReference type="Pfam" id="PF00057">
    <property type="entry name" value="Ldl_recept_a"/>
    <property type="match status" value="3"/>
</dbReference>
<feature type="disulfide bond" evidence="9">
    <location>
        <begin position="567"/>
        <end position="582"/>
    </location>
</feature>
<dbReference type="PROSITE" id="PS50835">
    <property type="entry name" value="IG_LIKE"/>
    <property type="match status" value="3"/>
</dbReference>
<comment type="subcellular location">
    <subcellularLocation>
        <location evidence="1">Membrane</location>
        <topology evidence="1">Single-pass type I membrane protein</topology>
    </subcellularLocation>
</comment>
<dbReference type="Gene3D" id="2.60.40.10">
    <property type="entry name" value="Immunoglobulins"/>
    <property type="match status" value="3"/>
</dbReference>
<accession>A0A815FMX8</accession>
<keyword evidence="8" id="KW-0393">Immunoglobulin domain</keyword>
<keyword evidence="2" id="KW-0732">Signal</keyword>
<dbReference type="Pfam" id="PF13927">
    <property type="entry name" value="Ig_3"/>
    <property type="match status" value="2"/>
</dbReference>
<dbReference type="InterPro" id="IPR056863">
    <property type="entry name" value="LMN_ATRN_NET-like_EGF"/>
</dbReference>
<dbReference type="PANTHER" id="PTHR11640">
    <property type="entry name" value="NEPHRIN"/>
    <property type="match status" value="1"/>
</dbReference>
<evidence type="ECO:0000259" key="13">
    <source>
        <dbReference type="PROSITE" id="PS50835"/>
    </source>
</evidence>
<dbReference type="InterPro" id="IPR003599">
    <property type="entry name" value="Ig_sub"/>
</dbReference>
<evidence type="ECO:0000256" key="8">
    <source>
        <dbReference type="ARBA" id="ARBA00023319"/>
    </source>
</evidence>
<feature type="disulfide bond" evidence="9">
    <location>
        <begin position="54"/>
        <end position="69"/>
    </location>
</feature>
<evidence type="ECO:0000259" key="12">
    <source>
        <dbReference type="PROSITE" id="PS50027"/>
    </source>
</evidence>
<dbReference type="PROSITE" id="PS50068">
    <property type="entry name" value="LDLRA_2"/>
    <property type="match status" value="3"/>
</dbReference>
<dbReference type="PANTHER" id="PTHR11640:SF164">
    <property type="entry name" value="MAM DOMAIN-CONTAINING GLYCOSYLPHOSPHATIDYLINOSITOL ANCHOR PROTEIN 1"/>
    <property type="match status" value="1"/>
</dbReference>
<keyword evidence="4" id="KW-0472">Membrane</keyword>
<evidence type="ECO:0000256" key="2">
    <source>
        <dbReference type="ARBA" id="ARBA00022729"/>
    </source>
</evidence>
<keyword evidence="7 10" id="KW-0424">Laminin EGF-like domain</keyword>
<evidence type="ECO:0000256" key="11">
    <source>
        <dbReference type="SAM" id="MobiDB-lite"/>
    </source>
</evidence>
<dbReference type="GO" id="GO:0098609">
    <property type="term" value="P:cell-cell adhesion"/>
    <property type="evidence" value="ECO:0007669"/>
    <property type="project" value="TreeGrafter"/>
</dbReference>
<dbReference type="InterPro" id="IPR013783">
    <property type="entry name" value="Ig-like_fold"/>
</dbReference>
<reference evidence="14" key="1">
    <citation type="submission" date="2021-02" db="EMBL/GenBank/DDBJ databases">
        <authorList>
            <person name="Nowell W R."/>
        </authorList>
    </citation>
    <scope>NUCLEOTIDE SEQUENCE</scope>
</reference>
<dbReference type="InterPro" id="IPR013098">
    <property type="entry name" value="Ig_I-set"/>
</dbReference>
<dbReference type="GO" id="GO:0005911">
    <property type="term" value="C:cell-cell junction"/>
    <property type="evidence" value="ECO:0007669"/>
    <property type="project" value="TreeGrafter"/>
</dbReference>
<feature type="disulfide bond" evidence="10">
    <location>
        <begin position="206"/>
        <end position="215"/>
    </location>
</feature>
<dbReference type="SMART" id="SM00409">
    <property type="entry name" value="IG"/>
    <property type="match status" value="3"/>
</dbReference>
<dbReference type="InterPro" id="IPR000742">
    <property type="entry name" value="EGF"/>
</dbReference>
<dbReference type="InterPro" id="IPR002049">
    <property type="entry name" value="LE_dom"/>
</dbReference>
<dbReference type="AlphaFoldDB" id="A0A815FMX8"/>
<dbReference type="InterPro" id="IPR023415">
    <property type="entry name" value="LDLR_class-A_CS"/>
</dbReference>
<dbReference type="Pfam" id="PF24973">
    <property type="entry name" value="EGF_LMN_ATRN"/>
    <property type="match status" value="2"/>
</dbReference>
<evidence type="ECO:0000256" key="1">
    <source>
        <dbReference type="ARBA" id="ARBA00004479"/>
    </source>
</evidence>
<evidence type="ECO:0000256" key="3">
    <source>
        <dbReference type="ARBA" id="ARBA00022737"/>
    </source>
</evidence>
<organism evidence="14 15">
    <name type="scientific">Adineta steineri</name>
    <dbReference type="NCBI Taxonomy" id="433720"/>
    <lineage>
        <taxon>Eukaryota</taxon>
        <taxon>Metazoa</taxon>
        <taxon>Spiralia</taxon>
        <taxon>Gnathifera</taxon>
        <taxon>Rotifera</taxon>
        <taxon>Eurotatoria</taxon>
        <taxon>Bdelloidea</taxon>
        <taxon>Adinetida</taxon>
        <taxon>Adinetidae</taxon>
        <taxon>Adineta</taxon>
    </lineage>
</organism>
<dbReference type="InterPro" id="IPR002172">
    <property type="entry name" value="LDrepeatLR_classA_rpt"/>
</dbReference>
<comment type="caution">
    <text evidence="10">Lacks conserved residue(s) required for the propagation of feature annotation.</text>
</comment>
<dbReference type="SUPFAM" id="SSF57196">
    <property type="entry name" value="EGF/Laminin"/>
    <property type="match status" value="2"/>
</dbReference>
<dbReference type="Proteomes" id="UP000663860">
    <property type="component" value="Unassembled WGS sequence"/>
</dbReference>
<dbReference type="PROSITE" id="PS01248">
    <property type="entry name" value="EGF_LAM_1"/>
    <property type="match status" value="2"/>
</dbReference>
<keyword evidence="5 10" id="KW-1015">Disulfide bond</keyword>
<evidence type="ECO:0000256" key="7">
    <source>
        <dbReference type="ARBA" id="ARBA00023292"/>
    </source>
</evidence>
<dbReference type="SUPFAM" id="SSF57424">
    <property type="entry name" value="LDL receptor-like module"/>
    <property type="match status" value="3"/>
</dbReference>
<dbReference type="InterPro" id="IPR003598">
    <property type="entry name" value="Ig_sub2"/>
</dbReference>
<sequence length="761" mass="83919">MDEYGKILDDGSDEEQRYCDLLPRQRYCKTNEFQCTTKNNTNINPLCIRRSLQCDGYNDCSDHSDEAGCVKPIIISTSHRQVRINARDTLIIQCTARGTPIPYINWRLNWGHICSDGSDNGRCTMEQSIDTHDPSLVTGTLTVRSVNPNDGGIYSCEARNSQGFIFAIPDTITTVIEADNKLSISTRCNCHGHSSFCTPDGRCQNCQHNTVGYYCEYCNTGYRGDARLGTPHDCQLLLAVSDQNTTTVEATIITAAESTVTTTVGTKAKATDATNTTTAGTKAKATNAPDTTETTDTTDTTETTGTTDTTETTGTTDTTETTGTTDTTETTGTTDTTMTSTRAVTAKGEKATTLPTARLKVDGQIRFHVVVKPTVLQVQRGQQVELTCIVYGGNLNTSIVWTQDKPKRRYALTDRASKNDKEITASQITLRSRITLDDPSKIGQYTCTALDDAGNAHSAVLTMQKSGSYVPRPKHLSGVLRKRITNHRSDICQPNEIHCSNRIQGRKCVEKYWMCDGDRDCDDGSDEEQRYCDLLPRQRYCKTNEFQCTTKNNTNINPLCIRRSLQCDGYNDCSDHSDEVGCVKPTIISISHRQIRINTRDTLIIQCTARGTPTPYINWRLNWGHICGDGSDNGRCTMEQSIDTHDPSLVTGTLTVRSINANDDGTYSCEARNSQGFIFAIPDTLITVTESDNKPSSSTGCNCHGHSSYCTPDGRCQNCQHDTVGYYCEYCNTGYRGDARLGTPHDCQLLLAVSNQSLYSD</sequence>
<dbReference type="EMBL" id="CAJNOE010000763">
    <property type="protein sequence ID" value="CAF1328426.1"/>
    <property type="molecule type" value="Genomic_DNA"/>
</dbReference>
<dbReference type="InterPro" id="IPR036055">
    <property type="entry name" value="LDL_receptor-like_sf"/>
</dbReference>
<dbReference type="SMART" id="SM00180">
    <property type="entry name" value="EGF_Lam"/>
    <property type="match status" value="2"/>
</dbReference>
<dbReference type="CDD" id="cd00055">
    <property type="entry name" value="EGF_Lam"/>
    <property type="match status" value="2"/>
</dbReference>
<proteinExistence type="predicted"/>
<dbReference type="GO" id="GO:0030154">
    <property type="term" value="P:cell differentiation"/>
    <property type="evidence" value="ECO:0007669"/>
    <property type="project" value="UniProtKB-ARBA"/>
</dbReference>
<feature type="domain" description="Ig-like" evidence="13">
    <location>
        <begin position="72"/>
        <end position="173"/>
    </location>
</feature>
<dbReference type="CDD" id="cd00112">
    <property type="entry name" value="LDLa"/>
    <property type="match status" value="2"/>
</dbReference>
<dbReference type="PRINTS" id="PR00261">
    <property type="entry name" value="LDLRECEPTOR"/>
</dbReference>
<dbReference type="SUPFAM" id="SSF48726">
    <property type="entry name" value="Immunoglobulin"/>
    <property type="match status" value="3"/>
</dbReference>
<feature type="compositionally biased region" description="Low complexity" evidence="11">
    <location>
        <begin position="272"/>
        <end position="337"/>
    </location>
</feature>
<evidence type="ECO:0000256" key="4">
    <source>
        <dbReference type="ARBA" id="ARBA00023136"/>
    </source>
</evidence>
<gene>
    <name evidence="14" type="ORF">IZO911_LOCUS35548</name>
</gene>
<feature type="domain" description="Ig-like" evidence="13">
    <location>
        <begin position="355"/>
        <end position="462"/>
    </location>
</feature>
<dbReference type="InterPro" id="IPR051275">
    <property type="entry name" value="Cell_adhesion_signaling"/>
</dbReference>
<keyword evidence="3" id="KW-0677">Repeat</keyword>
<dbReference type="GO" id="GO:0050839">
    <property type="term" value="F:cell adhesion molecule binding"/>
    <property type="evidence" value="ECO:0007669"/>
    <property type="project" value="TreeGrafter"/>
</dbReference>
<dbReference type="Gene3D" id="2.10.25.10">
    <property type="entry name" value="Laminin"/>
    <property type="match status" value="2"/>
</dbReference>
<dbReference type="SMART" id="SM00192">
    <property type="entry name" value="LDLa"/>
    <property type="match status" value="3"/>
</dbReference>
<comment type="caution">
    <text evidence="14">The sequence shown here is derived from an EMBL/GenBank/DDBJ whole genome shotgun (WGS) entry which is preliminary data.</text>
</comment>
<protein>
    <submittedName>
        <fullName evidence="14">Uncharacterized protein</fullName>
    </submittedName>
</protein>
<evidence type="ECO:0000256" key="10">
    <source>
        <dbReference type="PROSITE-ProRule" id="PRU00460"/>
    </source>
</evidence>
<feature type="region of interest" description="Disordered" evidence="11">
    <location>
        <begin position="272"/>
        <end position="349"/>
    </location>
</feature>
<evidence type="ECO:0000256" key="6">
    <source>
        <dbReference type="ARBA" id="ARBA00023180"/>
    </source>
</evidence>
<keyword evidence="6" id="KW-0325">Glycoprotein</keyword>
<dbReference type="GO" id="GO:0005886">
    <property type="term" value="C:plasma membrane"/>
    <property type="evidence" value="ECO:0007669"/>
    <property type="project" value="TreeGrafter"/>
</dbReference>
<dbReference type="InterPro" id="IPR036179">
    <property type="entry name" value="Ig-like_dom_sf"/>
</dbReference>
<dbReference type="InterPro" id="IPR007110">
    <property type="entry name" value="Ig-like_dom"/>
</dbReference>
<dbReference type="SMART" id="SM00408">
    <property type="entry name" value="IGc2"/>
    <property type="match status" value="3"/>
</dbReference>
<evidence type="ECO:0000256" key="5">
    <source>
        <dbReference type="ARBA" id="ARBA00023157"/>
    </source>
</evidence>